<keyword evidence="1" id="KW-1133">Transmembrane helix</keyword>
<feature type="transmembrane region" description="Helical" evidence="1">
    <location>
        <begin position="51"/>
        <end position="75"/>
    </location>
</feature>
<keyword evidence="1" id="KW-0472">Membrane</keyword>
<dbReference type="InterPro" id="IPR055942">
    <property type="entry name" value="DUF7520"/>
</dbReference>
<evidence type="ECO:0000313" key="3">
    <source>
        <dbReference type="Proteomes" id="UP000323075"/>
    </source>
</evidence>
<gene>
    <name evidence="2" type="ORF">APQ99_01153</name>
</gene>
<organism evidence="2 3">
    <name type="scientific">Halobacterium salinarum (strain ATCC 33171 / DSM 3754 / JCM 8978 / NBRC 102687 / NCIMB 764 / 91-R6)</name>
    <dbReference type="NCBI Taxonomy" id="2597657"/>
    <lineage>
        <taxon>Archaea</taxon>
        <taxon>Methanobacteriati</taxon>
        <taxon>Methanobacteriota</taxon>
        <taxon>Stenosarchaea group</taxon>
        <taxon>Halobacteria</taxon>
        <taxon>Halobacteriales</taxon>
        <taxon>Halobacteriaceae</taxon>
        <taxon>Halobacterium</taxon>
    </lineage>
</organism>
<dbReference type="EMBL" id="VRYN01000002">
    <property type="protein sequence ID" value="TYO76516.1"/>
    <property type="molecule type" value="Genomic_DNA"/>
</dbReference>
<evidence type="ECO:0000313" key="2">
    <source>
        <dbReference type="EMBL" id="TYO76516.1"/>
    </source>
</evidence>
<feature type="transmembrane region" description="Helical" evidence="1">
    <location>
        <begin position="12"/>
        <end position="31"/>
    </location>
</feature>
<evidence type="ECO:0000256" key="1">
    <source>
        <dbReference type="SAM" id="Phobius"/>
    </source>
</evidence>
<dbReference type="AlphaFoldDB" id="A0A663A9F8"/>
<name>A0A663A9F8_HALS9</name>
<proteinExistence type="predicted"/>
<accession>A0A663A9F8</accession>
<keyword evidence="1" id="KW-0812">Transmembrane</keyword>
<comment type="caution">
    <text evidence="2">The sequence shown here is derived from an EMBL/GenBank/DDBJ whole genome shotgun (WGS) entry which is preliminary data.</text>
</comment>
<protein>
    <submittedName>
        <fullName evidence="2">Uncharacterized protein</fullName>
    </submittedName>
</protein>
<dbReference type="Proteomes" id="UP000323075">
    <property type="component" value="Unassembled WGS sequence"/>
</dbReference>
<reference evidence="2 3" key="1">
    <citation type="submission" date="2019-07" db="EMBL/GenBank/DDBJ databases">
        <title>Genomic Encyclopedia of Archaeal and Bacterial Type Strains, Phase II (KMG-II): from individual species to whole genera.</title>
        <authorList>
            <person name="Goeker M."/>
        </authorList>
    </citation>
    <scope>NUCLEOTIDE SEQUENCE [LARGE SCALE GENOMIC DNA]</scope>
    <source>
        <strain evidence="2 3">DSM 3754</strain>
    </source>
</reference>
<dbReference type="Pfam" id="PF24364">
    <property type="entry name" value="DUF7520"/>
    <property type="match status" value="1"/>
</dbReference>
<sequence length="79" mass="7684">MYAGAMGTAGVFGYVLGVIVYGNGGAAGPLATGPSPEYGSLGPIVFELTPLNLAVFGVCAVGALLGVGLAAIILVSNRE</sequence>